<dbReference type="EMBL" id="JAACYA010000001">
    <property type="protein sequence ID" value="MBK3331606.1"/>
    <property type="molecule type" value="Genomic_DNA"/>
</dbReference>
<evidence type="ECO:0000259" key="1">
    <source>
        <dbReference type="SMART" id="SM00881"/>
    </source>
</evidence>
<name>A0ABS1GFA3_9AQUI</name>
<organism evidence="2 3">
    <name type="scientific">Persephonella atlantica</name>
    <dbReference type="NCBI Taxonomy" id="2699429"/>
    <lineage>
        <taxon>Bacteria</taxon>
        <taxon>Pseudomonadati</taxon>
        <taxon>Aquificota</taxon>
        <taxon>Aquificia</taxon>
        <taxon>Aquificales</taxon>
        <taxon>Hydrogenothermaceae</taxon>
        <taxon>Persephonella</taxon>
    </lineage>
</organism>
<sequence length="143" mass="16275">MPVIESDEKIKEILEKQKNVAVIGISADPSRPSYFVSEVLQKYGFKLYFVNPKYAGQEILGEKVYRALSEIPDQIDIVDVFRRPVDVPPVAEEAEKKGFKTFWFQPGTVNEEVVKSLSDKGYNVVVDRCMKVEAMRLLGDKDD</sequence>
<evidence type="ECO:0000313" key="2">
    <source>
        <dbReference type="EMBL" id="MBK3331606.1"/>
    </source>
</evidence>
<accession>A0ABS1GFA3</accession>
<feature type="domain" description="CoA-binding" evidence="1">
    <location>
        <begin position="13"/>
        <end position="108"/>
    </location>
</feature>
<dbReference type="SUPFAM" id="SSF51735">
    <property type="entry name" value="NAD(P)-binding Rossmann-fold domains"/>
    <property type="match status" value="1"/>
</dbReference>
<gene>
    <name evidence="2" type="ORF">GWK41_00835</name>
</gene>
<dbReference type="Pfam" id="PF13380">
    <property type="entry name" value="CoA_binding_2"/>
    <property type="match status" value="1"/>
</dbReference>
<protein>
    <submittedName>
        <fullName evidence="2">CoA-binding protein</fullName>
    </submittedName>
</protein>
<dbReference type="Proteomes" id="UP000772812">
    <property type="component" value="Unassembled WGS sequence"/>
</dbReference>
<dbReference type="Gene3D" id="3.40.50.720">
    <property type="entry name" value="NAD(P)-binding Rossmann-like Domain"/>
    <property type="match status" value="1"/>
</dbReference>
<reference evidence="2 3" key="1">
    <citation type="journal article" date="2021" name="Syst. Appl. Microbiol.">
        <title>Persephonella atlantica sp. nov.: How to adapt to physico-chemical gradients in high temperature hydrothermal habitats.</title>
        <authorList>
            <person name="Francois D.X."/>
            <person name="Godfroy A."/>
            <person name="Mathien C."/>
            <person name="Aube J."/>
            <person name="Cathalot C."/>
            <person name="Lesongeur F."/>
            <person name="L'Haridon S."/>
            <person name="Philippon X."/>
            <person name="Roussel E.G."/>
        </authorList>
    </citation>
    <scope>NUCLEOTIDE SEQUENCE [LARGE SCALE GENOMIC DNA]</scope>
    <source>
        <strain evidence="2 3">MO1340</strain>
    </source>
</reference>
<proteinExistence type="predicted"/>
<dbReference type="InterPro" id="IPR036291">
    <property type="entry name" value="NAD(P)-bd_dom_sf"/>
</dbReference>
<dbReference type="InterPro" id="IPR003781">
    <property type="entry name" value="CoA-bd"/>
</dbReference>
<dbReference type="SMART" id="SM00881">
    <property type="entry name" value="CoA_binding"/>
    <property type="match status" value="1"/>
</dbReference>
<dbReference type="RefSeq" id="WP_200673819.1">
    <property type="nucleotide sequence ID" value="NZ_JAACYA010000001.1"/>
</dbReference>
<dbReference type="PANTHER" id="PTHR33303:SF2">
    <property type="entry name" value="COA-BINDING DOMAIN-CONTAINING PROTEIN"/>
    <property type="match status" value="1"/>
</dbReference>
<evidence type="ECO:0000313" key="3">
    <source>
        <dbReference type="Proteomes" id="UP000772812"/>
    </source>
</evidence>
<keyword evidence="3" id="KW-1185">Reference proteome</keyword>
<comment type="caution">
    <text evidence="2">The sequence shown here is derived from an EMBL/GenBank/DDBJ whole genome shotgun (WGS) entry which is preliminary data.</text>
</comment>
<dbReference type="PANTHER" id="PTHR33303">
    <property type="entry name" value="CYTOPLASMIC PROTEIN-RELATED"/>
    <property type="match status" value="1"/>
</dbReference>